<dbReference type="Pfam" id="PF00084">
    <property type="entry name" value="Sushi"/>
    <property type="match status" value="1"/>
</dbReference>
<comment type="caution">
    <text evidence="4">The sequence shown here is derived from an EMBL/GenBank/DDBJ whole genome shotgun (WGS) entry which is preliminary data.</text>
</comment>
<evidence type="ECO:0000313" key="4">
    <source>
        <dbReference type="EMBL" id="GBM50295.1"/>
    </source>
</evidence>
<dbReference type="InterPro" id="IPR000436">
    <property type="entry name" value="Sushi_SCR_CCP_dom"/>
</dbReference>
<dbReference type="InterPro" id="IPR035976">
    <property type="entry name" value="Sushi/SCR/CCP_sf"/>
</dbReference>
<keyword evidence="1" id="KW-1015">Disulfide bond</keyword>
<dbReference type="SUPFAM" id="SSF57535">
    <property type="entry name" value="Complement control module/SCR domain"/>
    <property type="match status" value="1"/>
</dbReference>
<dbReference type="AlphaFoldDB" id="A0A4Y2GC46"/>
<dbReference type="EMBL" id="BGPR01001292">
    <property type="protein sequence ID" value="GBM50295.1"/>
    <property type="molecule type" value="Genomic_DNA"/>
</dbReference>
<evidence type="ECO:0000256" key="2">
    <source>
        <dbReference type="PROSITE-ProRule" id="PRU00302"/>
    </source>
</evidence>
<dbReference type="CDD" id="cd00033">
    <property type="entry name" value="CCP"/>
    <property type="match status" value="1"/>
</dbReference>
<evidence type="ECO:0000313" key="5">
    <source>
        <dbReference type="Proteomes" id="UP000499080"/>
    </source>
</evidence>
<proteinExistence type="predicted"/>
<feature type="domain" description="Sushi" evidence="3">
    <location>
        <begin position="18"/>
        <end position="85"/>
    </location>
</feature>
<evidence type="ECO:0000259" key="3">
    <source>
        <dbReference type="PROSITE" id="PS50923"/>
    </source>
</evidence>
<accession>A0A4Y2GC46</accession>
<dbReference type="Gene3D" id="2.10.70.10">
    <property type="entry name" value="Complement Module, domain 1"/>
    <property type="match status" value="1"/>
</dbReference>
<protein>
    <recommendedName>
        <fullName evidence="3">Sushi domain-containing protein</fullName>
    </recommendedName>
</protein>
<dbReference type="SMART" id="SM00032">
    <property type="entry name" value="CCP"/>
    <property type="match status" value="1"/>
</dbReference>
<dbReference type="PROSITE" id="PS50923">
    <property type="entry name" value="SUSHI"/>
    <property type="match status" value="1"/>
</dbReference>
<reference evidence="4 5" key="1">
    <citation type="journal article" date="2019" name="Sci. Rep.">
        <title>Orb-weaving spider Araneus ventricosus genome elucidates the spidroin gene catalogue.</title>
        <authorList>
            <person name="Kono N."/>
            <person name="Nakamura H."/>
            <person name="Ohtoshi R."/>
            <person name="Moran D.A.P."/>
            <person name="Shinohara A."/>
            <person name="Yoshida Y."/>
            <person name="Fujiwara M."/>
            <person name="Mori M."/>
            <person name="Tomita M."/>
            <person name="Arakawa K."/>
        </authorList>
    </citation>
    <scope>NUCLEOTIDE SEQUENCE [LARGE SCALE GENOMIC DNA]</scope>
</reference>
<dbReference type="Proteomes" id="UP000499080">
    <property type="component" value="Unassembled WGS sequence"/>
</dbReference>
<dbReference type="OrthoDB" id="6427765at2759"/>
<organism evidence="4 5">
    <name type="scientific">Araneus ventricosus</name>
    <name type="common">Orbweaver spider</name>
    <name type="synonym">Epeira ventricosa</name>
    <dbReference type="NCBI Taxonomy" id="182803"/>
    <lineage>
        <taxon>Eukaryota</taxon>
        <taxon>Metazoa</taxon>
        <taxon>Ecdysozoa</taxon>
        <taxon>Arthropoda</taxon>
        <taxon>Chelicerata</taxon>
        <taxon>Arachnida</taxon>
        <taxon>Araneae</taxon>
        <taxon>Araneomorphae</taxon>
        <taxon>Entelegynae</taxon>
        <taxon>Araneoidea</taxon>
        <taxon>Araneidae</taxon>
        <taxon>Araneus</taxon>
    </lineage>
</organism>
<sequence length="168" mass="18243">MSVSVEEKLPSSFLQEAATCPPPDFPEGGRYEPVKPEYEVGQTITYSCNDMAPMFIETKACISGEKVVTCQSSGKWSRGTPFCETSTKSQVSSIVEGSTILAVFDGNVSTCRLTRNNSEDVMAFSFDHEVMVYFAILCFGGGGAMVKIKVFGTLEKTFNVDDSGKYSS</sequence>
<evidence type="ECO:0000256" key="1">
    <source>
        <dbReference type="ARBA" id="ARBA00023157"/>
    </source>
</evidence>
<comment type="caution">
    <text evidence="2">Lacks conserved residue(s) required for the propagation of feature annotation.</text>
</comment>
<keyword evidence="2" id="KW-0768">Sushi</keyword>
<gene>
    <name evidence="4" type="ORF">AVEN_219065_1</name>
</gene>
<keyword evidence="5" id="KW-1185">Reference proteome</keyword>
<name>A0A4Y2GC46_ARAVE</name>